<dbReference type="ExpressionAtlas" id="A0A654G6R9">
    <property type="expression patterns" value="baseline and differential"/>
</dbReference>
<dbReference type="Pfam" id="PF23282">
    <property type="entry name" value="WHD_ROQ1"/>
    <property type="match status" value="2"/>
</dbReference>
<dbReference type="Pfam" id="PF00931">
    <property type="entry name" value="NB-ARC"/>
    <property type="match status" value="2"/>
</dbReference>
<dbReference type="SUPFAM" id="SSF52200">
    <property type="entry name" value="Toll/Interleukin receptor TIR domain"/>
    <property type="match status" value="2"/>
</dbReference>
<dbReference type="InterPro" id="IPR032675">
    <property type="entry name" value="LRR_dom_sf"/>
</dbReference>
<dbReference type="PANTHER" id="PTHR11017">
    <property type="entry name" value="LEUCINE-RICH REPEAT-CONTAINING PROTEIN"/>
    <property type="match status" value="1"/>
</dbReference>
<dbReference type="InterPro" id="IPR036390">
    <property type="entry name" value="WH_DNA-bd_sf"/>
</dbReference>
<evidence type="ECO:0000256" key="2">
    <source>
        <dbReference type="ARBA" id="ARBA00022614"/>
    </source>
</evidence>
<dbReference type="InterPro" id="IPR042197">
    <property type="entry name" value="Apaf_helical"/>
</dbReference>
<keyword evidence="2" id="KW-0433">Leucine-rich repeat</keyword>
<evidence type="ECO:0000313" key="9">
    <source>
        <dbReference type="EMBL" id="VYS68878.1"/>
    </source>
</evidence>
<feature type="domain" description="TIR" evidence="8">
    <location>
        <begin position="10"/>
        <end position="174"/>
    </location>
</feature>
<dbReference type="FunFam" id="3.80.10.10:FF:000386">
    <property type="entry name" value="Disease resistance protein RPS4"/>
    <property type="match status" value="2"/>
</dbReference>
<evidence type="ECO:0000256" key="3">
    <source>
        <dbReference type="ARBA" id="ARBA00022737"/>
    </source>
</evidence>
<dbReference type="EC" id="3.2.2.6" evidence="1"/>
<dbReference type="InterPro" id="IPR027417">
    <property type="entry name" value="P-loop_NTPase"/>
</dbReference>
<dbReference type="InterPro" id="IPR035897">
    <property type="entry name" value="Toll_tir_struct_dom_sf"/>
</dbReference>
<evidence type="ECO:0000256" key="5">
    <source>
        <dbReference type="ARBA" id="ARBA00022821"/>
    </source>
</evidence>
<evidence type="ECO:0000313" key="10">
    <source>
        <dbReference type="Proteomes" id="UP000426265"/>
    </source>
</evidence>
<dbReference type="Pfam" id="PF01582">
    <property type="entry name" value="TIR"/>
    <property type="match status" value="2"/>
</dbReference>
<dbReference type="Gene3D" id="1.10.8.430">
    <property type="entry name" value="Helical domain of apoptotic protease-activating factors"/>
    <property type="match status" value="2"/>
</dbReference>
<keyword evidence="5" id="KW-0611">Plant defense</keyword>
<dbReference type="InterPro" id="IPR000157">
    <property type="entry name" value="TIR_dom"/>
</dbReference>
<dbReference type="Gene3D" id="3.40.50.300">
    <property type="entry name" value="P-loop containing nucleotide triphosphate hydrolases"/>
    <property type="match status" value="2"/>
</dbReference>
<dbReference type="GO" id="GO:0007165">
    <property type="term" value="P:signal transduction"/>
    <property type="evidence" value="ECO:0007669"/>
    <property type="project" value="InterPro"/>
</dbReference>
<dbReference type="Gene3D" id="3.40.50.10140">
    <property type="entry name" value="Toll/interleukin-1 receptor homology (TIR) domain"/>
    <property type="match status" value="2"/>
</dbReference>
<dbReference type="FunFam" id="3.40.50.10140:FF:000007">
    <property type="entry name" value="Disease resistance protein (TIR-NBS-LRR class)"/>
    <property type="match status" value="2"/>
</dbReference>
<dbReference type="PANTHER" id="PTHR11017:SF542">
    <property type="entry name" value="DISEASE RESISTANCE PROTEIN (TIR-NBS-LRR CLASS) FAMILY"/>
    <property type="match status" value="1"/>
</dbReference>
<keyword evidence="6" id="KW-0520">NAD</keyword>
<dbReference type="FunFam" id="1.10.8.430:FF:000002">
    <property type="entry name" value="Disease resistance protein (TIR-NBS-LRR class)"/>
    <property type="match status" value="2"/>
</dbReference>
<evidence type="ECO:0000256" key="4">
    <source>
        <dbReference type="ARBA" id="ARBA00022801"/>
    </source>
</evidence>
<dbReference type="InterPro" id="IPR003593">
    <property type="entry name" value="AAA+_ATPase"/>
</dbReference>
<dbReference type="Proteomes" id="UP000426265">
    <property type="component" value="Unassembled WGS sequence"/>
</dbReference>
<feature type="domain" description="TIR" evidence="8">
    <location>
        <begin position="1185"/>
        <end position="1349"/>
    </location>
</feature>
<gene>
    <name evidence="9" type="ORF">AN1_LOCUS24265</name>
</gene>
<dbReference type="Pfam" id="PF06552">
    <property type="entry name" value="TOM20_plant"/>
    <property type="match status" value="1"/>
</dbReference>
<evidence type="ECO:0000259" key="8">
    <source>
        <dbReference type="PROSITE" id="PS50104"/>
    </source>
</evidence>
<dbReference type="GO" id="GO:0043531">
    <property type="term" value="F:ADP binding"/>
    <property type="evidence" value="ECO:0007669"/>
    <property type="project" value="InterPro"/>
</dbReference>
<dbReference type="FunFam" id="3.40.50.300:FF:001002">
    <property type="entry name" value="Disease resistance protein (TIR-NBS-LRR class)"/>
    <property type="match status" value="2"/>
</dbReference>
<keyword evidence="3" id="KW-0677">Repeat</keyword>
<sequence>MAFSSPSDFKRYHVFSSFHGPDVRSGFLSHLHNHFESKGITPFKDQEIERGHTIGPELIQAIRESRVSIVVLSEKYASSCWCLDELVEILKCKEASGQVVMTIFYKVDPSDVRKQRGDFGSTFKKTCEGKTWIVKQRWIKALEYIATVAGEHSLSWANEAELIQKIATDVSNKLNLTPSRDFEGMVGLEAHLTKLDSFLCLESDDVKMIGIWGPAGIGKTTIARALFNQLSTGFQLSCFMGTIDVNDYDSKLCLQNKLLSKILNQKDMKIHHLGAIEEWLHNQRVLIVLDDVDDLEQLEVLAKESSWFGHGSRIIVSLNDRKILKAHGINDIYDVDFPSEEEALEILCLSAFKQNSPQDDFEEVAKRVVELCGKLPLGLRVVGSSFYGESEDEWRIQLYGIETNLDRKIENVLRVGYDKLSERHQSLFLHIACFFNHKSVDYWTTMLADSTLDVENGLKTLAAKSLVSTNGWITMHCLLQQLGRQVVVQQGDPGKRQFLVEAKEIRDVLANETGTESVIGISFDISKIETLSISKRAFNRMRNLKFLNFYNGSVSLLEDMEYLPRLRLLYWGSYPRKSLPLTFKPELYMGFSKLEKLWGGIQPLTNLKKINLGYSSNLKEIPNLSKATNLKTLTLTGCESLVEIPSSIWNLQKLEMLYASGCIKLQVIPTNINLASLEEVNMSNCSRLRSFPDISSNIKRLYVAGTMIKEFPASIVGHWCRLDFLQIGSRSLKRLTHVPESVTHLDLRNSDIKMIPDCVIGLPHLVSLLVENCTKLVSIQGHSPLLLTLFADHCISLKSVCCSFHGPISKLMFYNCLKLDKESKRGIIQQSGNKSICLPGKEIPAEFTHQTIGNLITISLAPGCEEAYSTFSRFKACLLLSPIKNFAFNKINCFLRSKGVEISRTTESIYPFVSGGSLSEHLFIFCGDLFPEENRSLMDVTPNEILFDFSSSDVEIVECGVKIFLSSGIEVGYCETGGNRNHHIDGEAEAFKVTQVENSKHTGHWSWLRKLRLGKKKMKNNKTELSSRPVSGFSDLTRGIFIRYQEPEAVELTKDERITDLSSLLCIGSLVKHDALWCIGDAHTSYGVLTPDQTEARDHFEKATLLFQQALEEQPENDHYARSLELASKGPELNTEVHKHGLGPQPLGGTAGPPSTSAKHIVIPSSSNLTFTLSLMAFSSPSDFKRYHVFSSFHGPDVRSGFLSHLHNHFESKGITPFKDQEIERGHTIGPELIQAIRESRVSIVVLSEKYASSGWCLDELVEILKCKEASGHAVMTIFYKVDPSSVRKQWGDFGSTFKKTCEGKTEEVKQRWSKALAYIATVAGEHSLNWDNEAEMIQKIAIDVSNKLNVTPSRDFEGMVGLEAHLAKLDSLLCLECDDVKMIGIWGPAGIGKTTIARALFNQLFTGFRHSCFMGNIDVNNYDSKLRLHNMLLSKILNQKDMKIHHLGAIEEWLRNQRVLIVLDDVDDLEQLEVLAKESFWFGPGSRVIVTLKDKKILMAHGINDIYHVDYPSQKKALEIFCLSAFKQSSPQDGFEELARKVVELCGNLPLALRVVGSSFYGESEDEWRLQLYGIETNLDRKIEHVLRVGYDKLLEKHQSLFLHIACFFNHESVDYVSTMLADSTLDVENGLKTLAAKSLVHISTHGLVRMHCLLQQLGRQVVVQQSGEPGKRQFLVEAKEIRDVLANETGTGSIIGISFDMSKIGEFSIRKRVFEGMHNLKFLKFYNGNVSLLEDMKYLPRLRLLHWDSYPRKRLPLTFQPECLVELYLVSSKLEKLWGGIQPLTNLKKINLEYSSNLKEIPNLSKATNLETLRLTGCESLMEIPSSISNLHKLEVLDASGCSKLHVIPTKINLSSLKMVGMDDCSRLRSFPDISTNIKILSIRGTKIKEFPASIVGGLGILLIGSRSLKRLTHVPESVSYLDLSHSDIKMIPDYVIGLPHLQHLTIGNCRKLANLETGVLQLSETG</sequence>
<protein>
    <recommendedName>
        <fullName evidence="1">ADP-ribosyl cyclase/cyclic ADP-ribose hydrolase</fullName>
        <ecNumber evidence="1">3.2.2.6</ecNumber>
    </recommendedName>
</protein>
<dbReference type="SUPFAM" id="SSF52058">
    <property type="entry name" value="L domain-like"/>
    <property type="match status" value="2"/>
</dbReference>
<dbReference type="InterPro" id="IPR002182">
    <property type="entry name" value="NB-ARC"/>
</dbReference>
<reference evidence="9 10" key="1">
    <citation type="submission" date="2019-11" db="EMBL/GenBank/DDBJ databases">
        <authorList>
            <person name="Jiao W.-B."/>
            <person name="Schneeberger K."/>
        </authorList>
    </citation>
    <scope>NUCLEOTIDE SEQUENCE [LARGE SCALE GENOMIC DNA]</scope>
    <source>
        <strain evidence="10">cv. An-1</strain>
    </source>
</reference>
<keyword evidence="4" id="KW-0378">Hydrolase</keyword>
<dbReference type="GO" id="GO:0061809">
    <property type="term" value="F:NAD+ nucleosidase activity, cyclic ADP-ribose generating"/>
    <property type="evidence" value="ECO:0007669"/>
    <property type="project" value="UniProtKB-EC"/>
</dbReference>
<dbReference type="SUPFAM" id="SSF46785">
    <property type="entry name" value="Winged helix' DNA-binding domain"/>
    <property type="match status" value="2"/>
</dbReference>
<dbReference type="GO" id="GO:0006952">
    <property type="term" value="P:defense response"/>
    <property type="evidence" value="ECO:0007669"/>
    <property type="project" value="UniProtKB-KW"/>
</dbReference>
<dbReference type="EMBL" id="CACRSJ010000110">
    <property type="protein sequence ID" value="VYS68878.1"/>
    <property type="molecule type" value="Genomic_DNA"/>
</dbReference>
<dbReference type="Gene3D" id="3.80.10.10">
    <property type="entry name" value="Ribonuclease Inhibitor"/>
    <property type="match status" value="4"/>
</dbReference>
<dbReference type="PRINTS" id="PR00364">
    <property type="entry name" value="DISEASERSIST"/>
</dbReference>
<dbReference type="InterPro" id="IPR011990">
    <property type="entry name" value="TPR-like_helical_dom_sf"/>
</dbReference>
<dbReference type="Pfam" id="PF07725">
    <property type="entry name" value="LRR_3"/>
    <property type="match status" value="1"/>
</dbReference>
<dbReference type="SMART" id="SM00255">
    <property type="entry name" value="TIR"/>
    <property type="match status" value="2"/>
</dbReference>
<accession>A0A654G6R9</accession>
<dbReference type="InterPro" id="IPR058192">
    <property type="entry name" value="WHD_ROQ1-like"/>
</dbReference>
<proteinExistence type="predicted"/>
<organism evidence="9 10">
    <name type="scientific">Arabidopsis thaliana</name>
    <name type="common">Mouse-ear cress</name>
    <dbReference type="NCBI Taxonomy" id="3702"/>
    <lineage>
        <taxon>Eukaryota</taxon>
        <taxon>Viridiplantae</taxon>
        <taxon>Streptophyta</taxon>
        <taxon>Embryophyta</taxon>
        <taxon>Tracheophyta</taxon>
        <taxon>Spermatophyta</taxon>
        <taxon>Magnoliopsida</taxon>
        <taxon>eudicotyledons</taxon>
        <taxon>Gunneridae</taxon>
        <taxon>Pentapetalae</taxon>
        <taxon>rosids</taxon>
        <taxon>malvids</taxon>
        <taxon>Brassicales</taxon>
        <taxon>Brassicaceae</taxon>
        <taxon>Camelineae</taxon>
        <taxon>Arabidopsis</taxon>
    </lineage>
</organism>
<dbReference type="InterPro" id="IPR011713">
    <property type="entry name" value="Leu-rich_rpt_3"/>
</dbReference>
<dbReference type="InterPro" id="IPR044974">
    <property type="entry name" value="Disease_R_plants"/>
</dbReference>
<evidence type="ECO:0000256" key="7">
    <source>
        <dbReference type="ARBA" id="ARBA00047304"/>
    </source>
</evidence>
<dbReference type="SUPFAM" id="SSF52540">
    <property type="entry name" value="P-loop containing nucleoside triphosphate hydrolases"/>
    <property type="match status" value="2"/>
</dbReference>
<evidence type="ECO:0000256" key="6">
    <source>
        <dbReference type="ARBA" id="ARBA00023027"/>
    </source>
</evidence>
<comment type="catalytic activity">
    <reaction evidence="7">
        <text>NAD(+) + H2O = ADP-D-ribose + nicotinamide + H(+)</text>
        <dbReference type="Rhea" id="RHEA:16301"/>
        <dbReference type="ChEBI" id="CHEBI:15377"/>
        <dbReference type="ChEBI" id="CHEBI:15378"/>
        <dbReference type="ChEBI" id="CHEBI:17154"/>
        <dbReference type="ChEBI" id="CHEBI:57540"/>
        <dbReference type="ChEBI" id="CHEBI:57967"/>
        <dbReference type="EC" id="3.2.2.6"/>
    </reaction>
    <physiologicalReaction direction="left-to-right" evidence="7">
        <dbReference type="Rhea" id="RHEA:16302"/>
    </physiologicalReaction>
</comment>
<dbReference type="PROSITE" id="PS50104">
    <property type="entry name" value="TIR"/>
    <property type="match status" value="2"/>
</dbReference>
<evidence type="ECO:0000256" key="1">
    <source>
        <dbReference type="ARBA" id="ARBA00011982"/>
    </source>
</evidence>
<dbReference type="Gene3D" id="1.25.40.10">
    <property type="entry name" value="Tetratricopeptide repeat domain"/>
    <property type="match status" value="1"/>
</dbReference>
<name>A0A654G6R9_ARATH</name>
<dbReference type="SMART" id="SM00382">
    <property type="entry name" value="AAA"/>
    <property type="match status" value="2"/>
</dbReference>